<accession>A0A3S5AXL5</accession>
<sequence length="137" mass="15009">MFGEVITPLFYFFTLGARQESYCSLPIIDSQAWPLSDVPIGSETCEEFGVAGSEEKNQNRGVHNGGEQLAPKIGINLVIDPDHPTTIMSQEAQLKSFSSVGPLQSNFAVSQQPYEIERQVSNRPVVTIADHSIKLVS</sequence>
<gene>
    <name evidence="1" type="ORF">PXEA_LOCUS21312</name>
</gene>
<organism evidence="1 2">
    <name type="scientific">Protopolystoma xenopodis</name>
    <dbReference type="NCBI Taxonomy" id="117903"/>
    <lineage>
        <taxon>Eukaryota</taxon>
        <taxon>Metazoa</taxon>
        <taxon>Spiralia</taxon>
        <taxon>Lophotrochozoa</taxon>
        <taxon>Platyhelminthes</taxon>
        <taxon>Monogenea</taxon>
        <taxon>Polyopisthocotylea</taxon>
        <taxon>Polystomatidea</taxon>
        <taxon>Polystomatidae</taxon>
        <taxon>Protopolystoma</taxon>
    </lineage>
</organism>
<evidence type="ECO:0000313" key="2">
    <source>
        <dbReference type="Proteomes" id="UP000784294"/>
    </source>
</evidence>
<keyword evidence="2" id="KW-1185">Reference proteome</keyword>
<dbReference type="Proteomes" id="UP000784294">
    <property type="component" value="Unassembled WGS sequence"/>
</dbReference>
<evidence type="ECO:0000313" key="1">
    <source>
        <dbReference type="EMBL" id="VEL27872.1"/>
    </source>
</evidence>
<proteinExistence type="predicted"/>
<name>A0A3S5AXL5_9PLAT</name>
<protein>
    <submittedName>
        <fullName evidence="1">Uncharacterized protein</fullName>
    </submittedName>
</protein>
<comment type="caution">
    <text evidence="1">The sequence shown here is derived from an EMBL/GenBank/DDBJ whole genome shotgun (WGS) entry which is preliminary data.</text>
</comment>
<dbReference type="AlphaFoldDB" id="A0A3S5AXL5"/>
<reference evidence="1" key="1">
    <citation type="submission" date="2018-11" db="EMBL/GenBank/DDBJ databases">
        <authorList>
            <consortium name="Pathogen Informatics"/>
        </authorList>
    </citation>
    <scope>NUCLEOTIDE SEQUENCE</scope>
</reference>
<dbReference type="EMBL" id="CAAALY010090533">
    <property type="protein sequence ID" value="VEL27872.1"/>
    <property type="molecule type" value="Genomic_DNA"/>
</dbReference>